<dbReference type="GO" id="GO:0031992">
    <property type="term" value="F:energy transducer activity"/>
    <property type="evidence" value="ECO:0007669"/>
    <property type="project" value="TreeGrafter"/>
</dbReference>
<keyword evidence="9" id="KW-0472">Membrane</keyword>
<reference evidence="11 12" key="1">
    <citation type="submission" date="2020-12" db="EMBL/GenBank/DDBJ databases">
        <title>HMF7856_wgs.fasta genome submission.</title>
        <authorList>
            <person name="Kang H."/>
            <person name="Kim H."/>
            <person name="Joh K."/>
        </authorList>
    </citation>
    <scope>NUCLEOTIDE SEQUENCE [LARGE SCALE GENOMIC DNA]</scope>
    <source>
        <strain evidence="11 12">HMF7856</strain>
    </source>
</reference>
<accession>A0A6I4HZF5</accession>
<dbReference type="GO" id="GO:0055085">
    <property type="term" value="P:transmembrane transport"/>
    <property type="evidence" value="ECO:0007669"/>
    <property type="project" value="InterPro"/>
</dbReference>
<sequence>MVNNFKRDGKWQGHSIRYNLSFNEEYNNGKLINGTSIDPSGNKYNYTVQMIAANYKGGIVNFWQYLAKTLRYPMPSVTAQRQGQLLVKFTIDQTGRPGNYEILVHGDKYMDEEALNAISSAKNWLPAKHYGKLVTSSIIVPIFFCFGKPQHSFGRGVYVII</sequence>
<dbReference type="InterPro" id="IPR037682">
    <property type="entry name" value="TonB_C"/>
</dbReference>
<keyword evidence="7" id="KW-0653">Protein transport</keyword>
<keyword evidence="4" id="KW-1003">Cell membrane</keyword>
<comment type="similarity">
    <text evidence="2">Belongs to the TonB family.</text>
</comment>
<keyword evidence="12" id="KW-1185">Reference proteome</keyword>
<evidence type="ECO:0000256" key="3">
    <source>
        <dbReference type="ARBA" id="ARBA00022448"/>
    </source>
</evidence>
<dbReference type="SUPFAM" id="SSF74653">
    <property type="entry name" value="TolA/TonB C-terminal domain"/>
    <property type="match status" value="1"/>
</dbReference>
<dbReference type="AlphaFoldDB" id="A0A6I4HZF5"/>
<keyword evidence="8" id="KW-1133">Transmembrane helix</keyword>
<evidence type="ECO:0000256" key="1">
    <source>
        <dbReference type="ARBA" id="ARBA00004383"/>
    </source>
</evidence>
<dbReference type="GO" id="GO:0098797">
    <property type="term" value="C:plasma membrane protein complex"/>
    <property type="evidence" value="ECO:0007669"/>
    <property type="project" value="TreeGrafter"/>
</dbReference>
<dbReference type="Pfam" id="PF03544">
    <property type="entry name" value="TonB_C"/>
    <property type="match status" value="1"/>
</dbReference>
<evidence type="ECO:0000256" key="2">
    <source>
        <dbReference type="ARBA" id="ARBA00006555"/>
    </source>
</evidence>
<evidence type="ECO:0000256" key="6">
    <source>
        <dbReference type="ARBA" id="ARBA00022692"/>
    </source>
</evidence>
<keyword evidence="3" id="KW-0813">Transport</keyword>
<gene>
    <name evidence="11" type="ORF">GO620_014445</name>
</gene>
<comment type="subcellular location">
    <subcellularLocation>
        <location evidence="1">Cell inner membrane</location>
        <topology evidence="1">Single-pass membrane protein</topology>
        <orientation evidence="1">Periplasmic side</orientation>
    </subcellularLocation>
</comment>
<dbReference type="PANTHER" id="PTHR33446">
    <property type="entry name" value="PROTEIN TONB-RELATED"/>
    <property type="match status" value="1"/>
</dbReference>
<dbReference type="NCBIfam" id="TIGR01352">
    <property type="entry name" value="tonB_Cterm"/>
    <property type="match status" value="1"/>
</dbReference>
<dbReference type="GO" id="GO:0015031">
    <property type="term" value="P:protein transport"/>
    <property type="evidence" value="ECO:0007669"/>
    <property type="project" value="UniProtKB-KW"/>
</dbReference>
<dbReference type="InterPro" id="IPR006260">
    <property type="entry name" value="TonB/TolA_C"/>
</dbReference>
<evidence type="ECO:0000313" key="11">
    <source>
        <dbReference type="EMBL" id="QQL49357.1"/>
    </source>
</evidence>
<feature type="domain" description="TonB C-terminal" evidence="10">
    <location>
        <begin position="57"/>
        <end position="153"/>
    </location>
</feature>
<dbReference type="PANTHER" id="PTHR33446:SF2">
    <property type="entry name" value="PROTEIN TONB"/>
    <property type="match status" value="1"/>
</dbReference>
<name>A0A6I4HZF5_9SPHI</name>
<keyword evidence="6" id="KW-0812">Transmembrane</keyword>
<evidence type="ECO:0000259" key="10">
    <source>
        <dbReference type="PROSITE" id="PS52015"/>
    </source>
</evidence>
<evidence type="ECO:0000256" key="4">
    <source>
        <dbReference type="ARBA" id="ARBA00022475"/>
    </source>
</evidence>
<dbReference type="KEGG" id="mgik:GO620_014445"/>
<dbReference type="Proteomes" id="UP000429232">
    <property type="component" value="Chromosome"/>
</dbReference>
<evidence type="ECO:0000256" key="5">
    <source>
        <dbReference type="ARBA" id="ARBA00022519"/>
    </source>
</evidence>
<dbReference type="RefSeq" id="WP_157524474.1">
    <property type="nucleotide sequence ID" value="NZ_CP066775.1"/>
</dbReference>
<evidence type="ECO:0000256" key="9">
    <source>
        <dbReference type="ARBA" id="ARBA00023136"/>
    </source>
</evidence>
<evidence type="ECO:0000256" key="8">
    <source>
        <dbReference type="ARBA" id="ARBA00022989"/>
    </source>
</evidence>
<dbReference type="InterPro" id="IPR051045">
    <property type="entry name" value="TonB-dependent_transducer"/>
</dbReference>
<keyword evidence="5" id="KW-0997">Cell inner membrane</keyword>
<evidence type="ECO:0000313" key="12">
    <source>
        <dbReference type="Proteomes" id="UP000429232"/>
    </source>
</evidence>
<protein>
    <submittedName>
        <fullName evidence="11">TonB family protein</fullName>
    </submittedName>
</protein>
<proteinExistence type="inferred from homology"/>
<dbReference type="PROSITE" id="PS52015">
    <property type="entry name" value="TONB_CTD"/>
    <property type="match status" value="1"/>
</dbReference>
<organism evidence="11 12">
    <name type="scientific">Mucilaginibacter ginkgonis</name>
    <dbReference type="NCBI Taxonomy" id="2682091"/>
    <lineage>
        <taxon>Bacteria</taxon>
        <taxon>Pseudomonadati</taxon>
        <taxon>Bacteroidota</taxon>
        <taxon>Sphingobacteriia</taxon>
        <taxon>Sphingobacteriales</taxon>
        <taxon>Sphingobacteriaceae</taxon>
        <taxon>Mucilaginibacter</taxon>
    </lineage>
</organism>
<dbReference type="EMBL" id="CP066775">
    <property type="protein sequence ID" value="QQL49357.1"/>
    <property type="molecule type" value="Genomic_DNA"/>
</dbReference>
<dbReference type="Gene3D" id="3.30.1150.10">
    <property type="match status" value="1"/>
</dbReference>
<evidence type="ECO:0000256" key="7">
    <source>
        <dbReference type="ARBA" id="ARBA00022927"/>
    </source>
</evidence>